<keyword evidence="8 10" id="KW-0411">Iron-sulfur</keyword>
<feature type="compositionally biased region" description="Polar residues" evidence="12">
    <location>
        <begin position="466"/>
        <end position="485"/>
    </location>
</feature>
<evidence type="ECO:0000256" key="5">
    <source>
        <dbReference type="ARBA" id="ARBA00022705"/>
    </source>
</evidence>
<dbReference type="GO" id="GO:0006269">
    <property type="term" value="P:DNA replication, synthesis of primer"/>
    <property type="evidence" value="ECO:0007669"/>
    <property type="project" value="UniProtKB-KW"/>
</dbReference>
<keyword evidence="5 10" id="KW-0235">DNA replication</keyword>
<dbReference type="PANTHER" id="PTHR10537:SF3">
    <property type="entry name" value="DNA PRIMASE LARGE SUBUNIT"/>
    <property type="match status" value="1"/>
</dbReference>
<evidence type="ECO:0000313" key="14">
    <source>
        <dbReference type="EMBL" id="KOF78420.1"/>
    </source>
</evidence>
<dbReference type="GO" id="GO:0005658">
    <property type="term" value="C:alpha DNA polymerase:primase complex"/>
    <property type="evidence" value="ECO:0007669"/>
    <property type="project" value="UniProtKB-ARBA"/>
</dbReference>
<evidence type="ECO:0000256" key="7">
    <source>
        <dbReference type="ARBA" id="ARBA00023004"/>
    </source>
</evidence>
<dbReference type="CDD" id="cd07322">
    <property type="entry name" value="PriL_PriS_Eukaryotic"/>
    <property type="match status" value="1"/>
</dbReference>
<feature type="region of interest" description="Disordered" evidence="12">
    <location>
        <begin position="465"/>
        <end position="497"/>
    </location>
</feature>
<dbReference type="OMA" id="RINYKPW"/>
<name>A0A0L8GP72_OCTBM</name>
<evidence type="ECO:0000256" key="3">
    <source>
        <dbReference type="ARBA" id="ARBA00022485"/>
    </source>
</evidence>
<keyword evidence="6 10" id="KW-0479">Metal-binding</keyword>
<protein>
    <recommendedName>
        <fullName evidence="2 10">DNA primase large subunit</fullName>
    </recommendedName>
</protein>
<dbReference type="Gene3D" id="1.20.930.80">
    <property type="match status" value="1"/>
</dbReference>
<dbReference type="STRING" id="37653.A0A0L8GP72"/>
<dbReference type="AlphaFoldDB" id="A0A0L8GP72"/>
<dbReference type="PIRSF" id="PIRSF009449">
    <property type="entry name" value="DNA_primase_large_subunit"/>
    <property type="match status" value="1"/>
</dbReference>
<keyword evidence="3 10" id="KW-0004">4Fe-4S</keyword>
<feature type="binding site" evidence="11">
    <location>
        <position position="279"/>
    </location>
    <ligand>
        <name>[4Fe-4S] cluster</name>
        <dbReference type="ChEBI" id="CHEBI:49883"/>
    </ligand>
</feature>
<keyword evidence="7 10" id="KW-0408">Iron</keyword>
<dbReference type="Pfam" id="PF26466">
    <property type="entry name" value="DNA_primase_lrg_N"/>
    <property type="match status" value="1"/>
</dbReference>
<dbReference type="PANTHER" id="PTHR10537">
    <property type="entry name" value="DNA PRIMASE LARGE SUBUNIT"/>
    <property type="match status" value="1"/>
</dbReference>
<evidence type="ECO:0000256" key="11">
    <source>
        <dbReference type="PIRSR" id="PIRSR009449-1"/>
    </source>
</evidence>
<evidence type="ECO:0000259" key="13">
    <source>
        <dbReference type="Pfam" id="PF04104"/>
    </source>
</evidence>
<evidence type="ECO:0000256" key="6">
    <source>
        <dbReference type="ARBA" id="ARBA00022723"/>
    </source>
</evidence>
<sequence length="519" mass="59695">MEIAPKRLKKSSIKAISSNYNEDDAKLTIYNVSPNDDISLQEFEDFAIERVKILKIVESLGLQYVKLNDDYNRELRAKLKTTKIWKEIRKTGRFDHVSHFILRLAYCRSEELRRWFLQQELDLFRYRFSNLTTEEKREFANDNKIGYEEISEQEKDQLMPKLIKCGRGTVSSDYYKVCFTDVLDLVRSRKVYLQRGYAYVQFNDLISLISNHFREQLSKGLAVTCRSLPHLEEDDRLLPLLNNLSRAYLGEDFSGQKNNAGAVTVDMLDSLSRKSFPPCMQQLHQSLRQHHHLRHGGRLQYGLFLKGIGLLLEDALRFWGAELSQSVGIDKFEKAYAYNVRYNYGKEGKRANFTPYSCAKIILSNHPANGDYHGCVFRHTDPALLRQKFQGQGMSAENVAKLVNFVTEGHYQLACMKHFEITQGVKGCSFGLQHPNQYFEESQKILNGEVKTNVSSTPVRIVKLSHAQSGSSQRNQTLKSPLVTKNDNNDTLLDDDDGIDDDLLADQLLDVEDMNQIST</sequence>
<feature type="binding site" evidence="11">
    <location>
        <position position="375"/>
    </location>
    <ligand>
        <name>[4Fe-4S] cluster</name>
        <dbReference type="ChEBI" id="CHEBI:49883"/>
    </ligand>
</feature>
<evidence type="ECO:0000256" key="2">
    <source>
        <dbReference type="ARBA" id="ARBA00019038"/>
    </source>
</evidence>
<evidence type="ECO:0000256" key="8">
    <source>
        <dbReference type="ARBA" id="ARBA00023014"/>
    </source>
</evidence>
<comment type="similarity">
    <text evidence="1 10">Belongs to the eukaryotic-type primase large subunit family.</text>
</comment>
<evidence type="ECO:0000256" key="9">
    <source>
        <dbReference type="ARBA" id="ARBA00023125"/>
    </source>
</evidence>
<dbReference type="GO" id="GO:0051539">
    <property type="term" value="F:4 iron, 4 sulfur cluster binding"/>
    <property type="evidence" value="ECO:0007669"/>
    <property type="project" value="UniProtKB-UniRule"/>
</dbReference>
<keyword evidence="9 10" id="KW-0238">DNA-binding</keyword>
<dbReference type="KEGG" id="obi:106875764"/>
<reference evidence="14" key="1">
    <citation type="submission" date="2015-07" db="EMBL/GenBank/DDBJ databases">
        <title>MeaNS - Measles Nucleotide Surveillance Program.</title>
        <authorList>
            <person name="Tran T."/>
            <person name="Druce J."/>
        </authorList>
    </citation>
    <scope>NUCLEOTIDE SEQUENCE</scope>
    <source>
        <strain evidence="14">UCB-OBI-ISO-001</strain>
        <tissue evidence="14">Gonad</tissue>
    </source>
</reference>
<organism evidence="14">
    <name type="scientific">Octopus bimaculoides</name>
    <name type="common">California two-spotted octopus</name>
    <dbReference type="NCBI Taxonomy" id="37653"/>
    <lineage>
        <taxon>Eukaryota</taxon>
        <taxon>Metazoa</taxon>
        <taxon>Spiralia</taxon>
        <taxon>Lophotrochozoa</taxon>
        <taxon>Mollusca</taxon>
        <taxon>Cephalopoda</taxon>
        <taxon>Coleoidea</taxon>
        <taxon>Octopodiformes</taxon>
        <taxon>Octopoda</taxon>
        <taxon>Incirrata</taxon>
        <taxon>Octopodidae</taxon>
        <taxon>Octopus</taxon>
    </lineage>
</organism>
<dbReference type="OrthoDB" id="421393at2759"/>
<dbReference type="EMBL" id="KQ421092">
    <property type="protein sequence ID" value="KOF78420.1"/>
    <property type="molecule type" value="Genomic_DNA"/>
</dbReference>
<dbReference type="InterPro" id="IPR016558">
    <property type="entry name" value="DNA_primase_lsu_euk"/>
</dbReference>
<keyword evidence="4 10" id="KW-0639">Primosome</keyword>
<comment type="function">
    <text evidence="10">DNA primase is the polymerase that synthesizes small RNA primers for the Okazaki fragments made during discontinuous DNA replication.</text>
</comment>
<dbReference type="GO" id="GO:0006270">
    <property type="term" value="P:DNA replication initiation"/>
    <property type="evidence" value="ECO:0007669"/>
    <property type="project" value="TreeGrafter"/>
</dbReference>
<dbReference type="Pfam" id="PF04104">
    <property type="entry name" value="DNA_primase_lrg"/>
    <property type="match status" value="1"/>
</dbReference>
<dbReference type="InterPro" id="IPR007238">
    <property type="entry name" value="DNA_primase_lsu_euk/arc"/>
</dbReference>
<dbReference type="InterPro" id="IPR058560">
    <property type="entry name" value="DNA_primase_C"/>
</dbReference>
<evidence type="ECO:0000256" key="12">
    <source>
        <dbReference type="SAM" id="MobiDB-lite"/>
    </source>
</evidence>
<dbReference type="SUPFAM" id="SSF140914">
    <property type="entry name" value="PriB N-terminal domain-like"/>
    <property type="match status" value="1"/>
</dbReference>
<proteinExistence type="inferred from homology"/>
<evidence type="ECO:0000256" key="4">
    <source>
        <dbReference type="ARBA" id="ARBA00022515"/>
    </source>
</evidence>
<feature type="binding site" evidence="11">
    <location>
        <position position="415"/>
    </location>
    <ligand>
        <name>[4Fe-4S] cluster</name>
        <dbReference type="ChEBI" id="CHEBI:49883"/>
    </ligand>
</feature>
<dbReference type="SMR" id="A0A0L8GP72"/>
<evidence type="ECO:0000256" key="1">
    <source>
        <dbReference type="ARBA" id="ARBA00010564"/>
    </source>
</evidence>
<dbReference type="GO" id="GO:0003677">
    <property type="term" value="F:DNA binding"/>
    <property type="evidence" value="ECO:0007669"/>
    <property type="project" value="UniProtKB-UniRule"/>
</dbReference>
<comment type="cofactor">
    <cofactor evidence="10">
        <name>[4Fe-4S] cluster</name>
        <dbReference type="ChEBI" id="CHEBI:49883"/>
    </cofactor>
    <text evidence="10">Binds 1 [4Fe-4S] cluster.</text>
</comment>
<feature type="domain" description="DNA primase large subunit C-terminal" evidence="13">
    <location>
        <begin position="270"/>
        <end position="439"/>
    </location>
</feature>
<dbReference type="GO" id="GO:0046872">
    <property type="term" value="F:metal ion binding"/>
    <property type="evidence" value="ECO:0007669"/>
    <property type="project" value="UniProtKB-UniRule"/>
</dbReference>
<feature type="binding site" evidence="11">
    <location>
        <position position="358"/>
    </location>
    <ligand>
        <name>[4Fe-4S] cluster</name>
        <dbReference type="ChEBI" id="CHEBI:49883"/>
    </ligand>
</feature>
<accession>A0A0L8GP72</accession>
<evidence type="ECO:0000256" key="10">
    <source>
        <dbReference type="PIRNR" id="PIRNR009449"/>
    </source>
</evidence>
<dbReference type="FunFam" id="1.20.930.80:FF:000001">
    <property type="entry name" value="DNA primase large subunit"/>
    <property type="match status" value="1"/>
</dbReference>
<gene>
    <name evidence="14" type="ORF">OCBIM_22030815mg</name>
</gene>